<proteinExistence type="predicted"/>
<sequence length="245" mass="27046">MFSLNRASSLRRLIEIPTCLAHLRLREGSYELVIFLHRGAIERQLYLVAVTPYSKSDTAVREVAPHPEFPVSEGNLEQNAIATMATTKTDVTEIAGQAAGGRWEGMSTRQPFIAQRQLHNTDIETTTHKILPLCQEVKEIHSHVVMNISTTAWTVVSLDSCISATVDAYAKHCADEAWGAGVEGGWGVFTHYYQGYFQVTIPETPTAISPVWVVSLIRFDYGSGGDMPILSVSTIKQSNDTKDYG</sequence>
<dbReference type="Proteomes" id="UP001201163">
    <property type="component" value="Unassembled WGS sequence"/>
</dbReference>
<name>A0AAD4LN93_9AGAM</name>
<gene>
    <name evidence="1" type="ORF">EDB92DRAFT_1814194</name>
</gene>
<accession>A0AAD4LN93</accession>
<keyword evidence="2" id="KW-1185">Reference proteome</keyword>
<dbReference type="AlphaFoldDB" id="A0AAD4LN93"/>
<protein>
    <submittedName>
        <fullName evidence="1">Uncharacterized protein</fullName>
    </submittedName>
</protein>
<evidence type="ECO:0000313" key="2">
    <source>
        <dbReference type="Proteomes" id="UP001201163"/>
    </source>
</evidence>
<reference evidence="1" key="1">
    <citation type="submission" date="2022-01" db="EMBL/GenBank/DDBJ databases">
        <title>Comparative genomics reveals a dynamic genome evolution in the ectomycorrhizal milk-cap (Lactarius) mushrooms.</title>
        <authorList>
            <consortium name="DOE Joint Genome Institute"/>
            <person name="Lebreton A."/>
            <person name="Tang N."/>
            <person name="Kuo A."/>
            <person name="LaButti K."/>
            <person name="Drula E."/>
            <person name="Barry K."/>
            <person name="Clum A."/>
            <person name="Lipzen A."/>
            <person name="Mousain D."/>
            <person name="Ng V."/>
            <person name="Wang R."/>
            <person name="Wang X."/>
            <person name="Dai Y."/>
            <person name="Henrissat B."/>
            <person name="Grigoriev I.V."/>
            <person name="Guerin-Laguette A."/>
            <person name="Yu F."/>
            <person name="Martin F.M."/>
        </authorList>
    </citation>
    <scope>NUCLEOTIDE SEQUENCE</scope>
    <source>
        <strain evidence="1">QP</strain>
    </source>
</reference>
<organism evidence="1 2">
    <name type="scientific">Lactarius akahatsu</name>
    <dbReference type="NCBI Taxonomy" id="416441"/>
    <lineage>
        <taxon>Eukaryota</taxon>
        <taxon>Fungi</taxon>
        <taxon>Dikarya</taxon>
        <taxon>Basidiomycota</taxon>
        <taxon>Agaricomycotina</taxon>
        <taxon>Agaricomycetes</taxon>
        <taxon>Russulales</taxon>
        <taxon>Russulaceae</taxon>
        <taxon>Lactarius</taxon>
    </lineage>
</organism>
<comment type="caution">
    <text evidence="1">The sequence shown here is derived from an EMBL/GenBank/DDBJ whole genome shotgun (WGS) entry which is preliminary data.</text>
</comment>
<evidence type="ECO:0000313" key="1">
    <source>
        <dbReference type="EMBL" id="KAH8996860.1"/>
    </source>
</evidence>
<dbReference type="EMBL" id="JAKELL010000008">
    <property type="protein sequence ID" value="KAH8996860.1"/>
    <property type="molecule type" value="Genomic_DNA"/>
</dbReference>